<dbReference type="EMBL" id="VOAJ01005846">
    <property type="protein sequence ID" value="KAF0873382.1"/>
    <property type="molecule type" value="Genomic_DNA"/>
</dbReference>
<dbReference type="InterPro" id="IPR051860">
    <property type="entry name" value="Plasmodium_CSP_Invasion"/>
</dbReference>
<feature type="non-terminal residue" evidence="1">
    <location>
        <position position="1"/>
    </location>
</feature>
<proteinExistence type="predicted"/>
<dbReference type="AlphaFoldDB" id="A0A6G1AD59"/>
<keyword evidence="2" id="KW-1185">Reference proteome</keyword>
<dbReference type="Proteomes" id="UP000475037">
    <property type="component" value="Unassembled WGS sequence"/>
</dbReference>
<name>A0A6G1AD59_CROCR</name>
<accession>A0A6G1AD59</accession>
<protein>
    <submittedName>
        <fullName evidence="1">ZC3H4 protein</fullName>
    </submittedName>
</protein>
<sequence length="185" mass="21175">LSIDPFTHYASILPPILPCILPSFQPSIRLPSIHPCIHPSNHPSMHPSIQPTIHASIHPTNHPCMHPSIHPSKHPSILHFTFFYFCPSIPSNYSFIHSRFLSSFLFSISPSFLPFIQTSVFLSIYHPLSLHPSIQYLSFPSIQVSILPFILFLQYIHPYAFPFSLHPSIQTIFLPFFHLSTHFSL</sequence>
<dbReference type="PANTHER" id="PTHR44826">
    <property type="entry name" value="SPORE COAT PROTEIN SP85"/>
    <property type="match status" value="1"/>
</dbReference>
<gene>
    <name evidence="1" type="primary">Zc3h4_10</name>
    <name evidence="1" type="ORF">FOF47_R06358</name>
</gene>
<evidence type="ECO:0000313" key="1">
    <source>
        <dbReference type="EMBL" id="KAF0873382.1"/>
    </source>
</evidence>
<reference evidence="1 2" key="1">
    <citation type="submission" date="2019-11" db="EMBL/GenBank/DDBJ databases">
        <authorList>
            <person name="Yang C."/>
            <person name="Li F."/>
        </authorList>
    </citation>
    <scope>NUCLEOTIDE SEQUENCE [LARGE SCALE GENOMIC DNA]</scope>
    <source>
        <strain evidence="1">KB4526</strain>
        <tissue evidence="1">Muscle</tissue>
    </source>
</reference>
<feature type="non-terminal residue" evidence="1">
    <location>
        <position position="185"/>
    </location>
</feature>
<dbReference type="PANTHER" id="PTHR44826:SF5">
    <property type="entry name" value="DYNEIN HEAVY CHAIN"/>
    <property type="match status" value="1"/>
</dbReference>
<organism evidence="1 2">
    <name type="scientific">Crocuta crocuta</name>
    <name type="common">Spotted hyena</name>
    <dbReference type="NCBI Taxonomy" id="9678"/>
    <lineage>
        <taxon>Eukaryota</taxon>
        <taxon>Metazoa</taxon>
        <taxon>Chordata</taxon>
        <taxon>Craniata</taxon>
        <taxon>Vertebrata</taxon>
        <taxon>Euteleostomi</taxon>
        <taxon>Mammalia</taxon>
        <taxon>Eutheria</taxon>
        <taxon>Laurasiatheria</taxon>
        <taxon>Carnivora</taxon>
        <taxon>Feliformia</taxon>
        <taxon>Hyaenidae</taxon>
        <taxon>Crocuta</taxon>
    </lineage>
</organism>
<evidence type="ECO:0000313" key="2">
    <source>
        <dbReference type="Proteomes" id="UP000475037"/>
    </source>
</evidence>
<comment type="caution">
    <text evidence="1">The sequence shown here is derived from an EMBL/GenBank/DDBJ whole genome shotgun (WGS) entry which is preliminary data.</text>
</comment>